<proteinExistence type="predicted"/>
<evidence type="ECO:0000313" key="3">
    <source>
        <dbReference type="Proteomes" id="UP000177395"/>
    </source>
</evidence>
<dbReference type="STRING" id="1798531.A2392_02555"/>
<organism evidence="2 3">
    <name type="scientific">Candidatus Kaiserbacteria bacterium RIFOXYB1_FULL_46_14</name>
    <dbReference type="NCBI Taxonomy" id="1798531"/>
    <lineage>
        <taxon>Bacteria</taxon>
        <taxon>Candidatus Kaiseribacteriota</taxon>
    </lineage>
</organism>
<reference evidence="2 3" key="1">
    <citation type="journal article" date="2016" name="Nat. Commun.">
        <title>Thousands of microbial genomes shed light on interconnected biogeochemical processes in an aquifer system.</title>
        <authorList>
            <person name="Anantharaman K."/>
            <person name="Brown C.T."/>
            <person name="Hug L.A."/>
            <person name="Sharon I."/>
            <person name="Castelle C.J."/>
            <person name="Probst A.J."/>
            <person name="Thomas B.C."/>
            <person name="Singh A."/>
            <person name="Wilkins M.J."/>
            <person name="Karaoz U."/>
            <person name="Brodie E.L."/>
            <person name="Williams K.H."/>
            <person name="Hubbard S.S."/>
            <person name="Banfield J.F."/>
        </authorList>
    </citation>
    <scope>NUCLEOTIDE SEQUENCE [LARGE SCALE GENOMIC DNA]</scope>
</reference>
<sequence length="201" mass="22880">MPLKFFDENTSTFADSRVTAEQMICGKTRQVVAIILLAPDGKRLCLTMKEAAREDGRLNLSPPQGDIGETESIWNAASRELQDELGVDMCGPVVYLGNSQRQLPKGHPRSKQYRFYRYNWVTAYSAGYDLRPRVPLAKANWYHFDALEYLTGCMSEEKGRMFKEVMSALRKKAGNNYMIRKSILENDPDRLLGTDRMQAVA</sequence>
<dbReference type="SUPFAM" id="SSF55811">
    <property type="entry name" value="Nudix"/>
    <property type="match status" value="1"/>
</dbReference>
<dbReference type="Pfam" id="PF00293">
    <property type="entry name" value="NUDIX"/>
    <property type="match status" value="1"/>
</dbReference>
<name>A0A1F6FID6_9BACT</name>
<dbReference type="InterPro" id="IPR000086">
    <property type="entry name" value="NUDIX_hydrolase_dom"/>
</dbReference>
<comment type="caution">
    <text evidence="2">The sequence shown here is derived from an EMBL/GenBank/DDBJ whole genome shotgun (WGS) entry which is preliminary data.</text>
</comment>
<dbReference type="EMBL" id="MFMS01000006">
    <property type="protein sequence ID" value="OGG85623.1"/>
    <property type="molecule type" value="Genomic_DNA"/>
</dbReference>
<evidence type="ECO:0000313" key="2">
    <source>
        <dbReference type="EMBL" id="OGG85623.1"/>
    </source>
</evidence>
<dbReference type="Proteomes" id="UP000177395">
    <property type="component" value="Unassembled WGS sequence"/>
</dbReference>
<feature type="domain" description="Nudix hydrolase" evidence="1">
    <location>
        <begin position="28"/>
        <end position="152"/>
    </location>
</feature>
<evidence type="ECO:0000259" key="1">
    <source>
        <dbReference type="Pfam" id="PF00293"/>
    </source>
</evidence>
<dbReference type="AlphaFoldDB" id="A0A1F6FID6"/>
<dbReference type="Gene3D" id="3.90.79.10">
    <property type="entry name" value="Nucleoside Triphosphate Pyrophosphohydrolase"/>
    <property type="match status" value="1"/>
</dbReference>
<accession>A0A1F6FID6</accession>
<dbReference type="InterPro" id="IPR015797">
    <property type="entry name" value="NUDIX_hydrolase-like_dom_sf"/>
</dbReference>
<protein>
    <recommendedName>
        <fullName evidence="1">Nudix hydrolase domain-containing protein</fullName>
    </recommendedName>
</protein>
<gene>
    <name evidence="2" type="ORF">A2392_02555</name>
</gene>